<keyword evidence="2" id="KW-0472">Membrane</keyword>
<feature type="transmembrane region" description="Helical" evidence="2">
    <location>
        <begin position="162"/>
        <end position="180"/>
    </location>
</feature>
<accession>A0A0L8V789</accession>
<evidence type="ECO:0008006" key="5">
    <source>
        <dbReference type="Google" id="ProtNLM"/>
    </source>
</evidence>
<comment type="caution">
    <text evidence="3">The sequence shown here is derived from an EMBL/GenBank/DDBJ whole genome shotgun (WGS) entry which is preliminary data.</text>
</comment>
<protein>
    <recommendedName>
        <fullName evidence="5">Protein BatD</fullName>
    </recommendedName>
</protein>
<dbReference type="Proteomes" id="UP000036958">
    <property type="component" value="Unassembled WGS sequence"/>
</dbReference>
<evidence type="ECO:0000313" key="4">
    <source>
        <dbReference type="Proteomes" id="UP000036958"/>
    </source>
</evidence>
<dbReference type="STRING" id="1409788.NC99_28530"/>
<organism evidence="3 4">
    <name type="scientific">Sunxiuqinia dokdonensis</name>
    <dbReference type="NCBI Taxonomy" id="1409788"/>
    <lineage>
        <taxon>Bacteria</taxon>
        <taxon>Pseudomonadati</taxon>
        <taxon>Bacteroidota</taxon>
        <taxon>Bacteroidia</taxon>
        <taxon>Marinilabiliales</taxon>
        <taxon>Prolixibacteraceae</taxon>
        <taxon>Sunxiuqinia</taxon>
    </lineage>
</organism>
<reference evidence="4" key="1">
    <citation type="submission" date="2015-07" db="EMBL/GenBank/DDBJ databases">
        <title>Genome sequencing of Sunxiuqinia dokdonensis strain SK.</title>
        <authorList>
            <person name="Ahn S."/>
            <person name="Kim B.-C."/>
        </authorList>
    </citation>
    <scope>NUCLEOTIDE SEQUENCE [LARGE SCALE GENOMIC DNA]</scope>
    <source>
        <strain evidence="4">SK</strain>
    </source>
</reference>
<evidence type="ECO:0000313" key="3">
    <source>
        <dbReference type="EMBL" id="KOH44306.1"/>
    </source>
</evidence>
<keyword evidence="4" id="KW-1185">Reference proteome</keyword>
<gene>
    <name evidence="3" type="ORF">NC99_28530</name>
</gene>
<dbReference type="AlphaFoldDB" id="A0A0L8V789"/>
<dbReference type="RefSeq" id="WP_053184426.1">
    <property type="nucleotide sequence ID" value="NZ_LGIA01000165.1"/>
</dbReference>
<evidence type="ECO:0000256" key="2">
    <source>
        <dbReference type="SAM" id="Phobius"/>
    </source>
</evidence>
<dbReference type="EMBL" id="LGIA01000165">
    <property type="protein sequence ID" value="KOH44306.1"/>
    <property type="molecule type" value="Genomic_DNA"/>
</dbReference>
<proteinExistence type="predicted"/>
<evidence type="ECO:0000256" key="1">
    <source>
        <dbReference type="SAM" id="MobiDB-lite"/>
    </source>
</evidence>
<sequence>MRGFKNIAVVIGLILIQTTAVQAQRIQARAVIDSTNVLIGDQFNLRIELDQPNNVNIEFPLIGDSLSPTVEVIEQSPLDTFELDEANQIKIIQNLTITSFDSGKQVVPSLQFRLQYDELADTIETLPAEFFVHSMPIDTTKGPVDIKKPYEAPVTLKEVTPYILGAILIGALLFFLFYYLQRRRKNKPIFVKPAKPKEPPHIVALRELDRIKEEKLWQTEDIKTYYSLVSDTLRTYIEDRFNIQAMEYTSHETIRAFEERKNLISQKSLEELKNILSLSDLVKFAKYKPLPDDHNLTLMNAYFFVNQTKQEDKKASQPKDEREGEDVDLK</sequence>
<feature type="region of interest" description="Disordered" evidence="1">
    <location>
        <begin position="309"/>
        <end position="330"/>
    </location>
</feature>
<dbReference type="OrthoDB" id="9807384at2"/>
<name>A0A0L8V789_9BACT</name>
<keyword evidence="2" id="KW-1133">Transmembrane helix</keyword>
<keyword evidence="2" id="KW-0812">Transmembrane</keyword>